<evidence type="ECO:0000259" key="6">
    <source>
        <dbReference type="PROSITE" id="PS50879"/>
    </source>
</evidence>
<reference evidence="7" key="1">
    <citation type="submission" date="2019-05" db="EMBL/GenBank/DDBJ databases">
        <title>Annotation for the trematode Fasciolopsis buski.</title>
        <authorList>
            <person name="Choi Y.-J."/>
        </authorList>
    </citation>
    <scope>NUCLEOTIDE SEQUENCE</scope>
    <source>
        <strain evidence="7">HT</strain>
        <tissue evidence="7">Whole worm</tissue>
    </source>
</reference>
<dbReference type="EMBL" id="LUCM01004373">
    <property type="protein sequence ID" value="KAA0194458.1"/>
    <property type="molecule type" value="Genomic_DNA"/>
</dbReference>
<dbReference type="SUPFAM" id="SSF53738">
    <property type="entry name" value="Phosphoglucomutase, first 3 domains"/>
    <property type="match status" value="1"/>
</dbReference>
<dbReference type="InterPro" id="IPR012337">
    <property type="entry name" value="RNaseH-like_sf"/>
</dbReference>
<keyword evidence="4" id="KW-0413">Isomerase</keyword>
<dbReference type="PANTHER" id="PTHR22573:SF2">
    <property type="entry name" value="PHOSPHOGLUCOMUTASE"/>
    <property type="match status" value="1"/>
</dbReference>
<proteinExistence type="inferred from homology"/>
<gene>
    <name evidence="7" type="ORF">FBUS_11282</name>
</gene>
<dbReference type="InterPro" id="IPR045244">
    <property type="entry name" value="PGM"/>
</dbReference>
<evidence type="ECO:0000256" key="3">
    <source>
        <dbReference type="ARBA" id="ARBA00022842"/>
    </source>
</evidence>
<keyword evidence="8" id="KW-1185">Reference proteome</keyword>
<dbReference type="GO" id="GO:0003676">
    <property type="term" value="F:nucleic acid binding"/>
    <property type="evidence" value="ECO:0007669"/>
    <property type="project" value="InterPro"/>
</dbReference>
<dbReference type="AlphaFoldDB" id="A0A8E0RW40"/>
<dbReference type="InterPro" id="IPR005844">
    <property type="entry name" value="A-D-PHexomutase_a/b/a-I"/>
</dbReference>
<dbReference type="GO" id="GO:0004614">
    <property type="term" value="F:phosphoglucomutase activity"/>
    <property type="evidence" value="ECO:0007669"/>
    <property type="project" value="InterPro"/>
</dbReference>
<evidence type="ECO:0000256" key="5">
    <source>
        <dbReference type="SAM" id="MobiDB-lite"/>
    </source>
</evidence>
<dbReference type="GO" id="GO:0005829">
    <property type="term" value="C:cytosol"/>
    <property type="evidence" value="ECO:0007669"/>
    <property type="project" value="TreeGrafter"/>
</dbReference>
<protein>
    <submittedName>
        <fullName evidence="7">Phosphoglucomutase</fullName>
    </submittedName>
</protein>
<dbReference type="GO" id="GO:0004523">
    <property type="term" value="F:RNA-DNA hybrid ribonuclease activity"/>
    <property type="evidence" value="ECO:0007669"/>
    <property type="project" value="InterPro"/>
</dbReference>
<evidence type="ECO:0000256" key="1">
    <source>
        <dbReference type="ARBA" id="ARBA00010231"/>
    </source>
</evidence>
<dbReference type="GO" id="GO:0005975">
    <property type="term" value="P:carbohydrate metabolic process"/>
    <property type="evidence" value="ECO:0007669"/>
    <property type="project" value="InterPro"/>
</dbReference>
<dbReference type="Gene3D" id="3.30.420.10">
    <property type="entry name" value="Ribonuclease H-like superfamily/Ribonuclease H"/>
    <property type="match status" value="1"/>
</dbReference>
<dbReference type="InterPro" id="IPR002156">
    <property type="entry name" value="RNaseH_domain"/>
</dbReference>
<dbReference type="FunFam" id="3.40.120.10:FF:000005">
    <property type="entry name" value="Phosphoglucomutase 5"/>
    <property type="match status" value="1"/>
</dbReference>
<dbReference type="InterPro" id="IPR016055">
    <property type="entry name" value="A-D-PHexomutase_a/b/a-I/II/III"/>
</dbReference>
<evidence type="ECO:0000313" key="8">
    <source>
        <dbReference type="Proteomes" id="UP000728185"/>
    </source>
</evidence>
<dbReference type="InterPro" id="IPR016066">
    <property type="entry name" value="A-D-PHexomutase_CS"/>
</dbReference>
<organism evidence="7 8">
    <name type="scientific">Fasciolopsis buskii</name>
    <dbReference type="NCBI Taxonomy" id="27845"/>
    <lineage>
        <taxon>Eukaryota</taxon>
        <taxon>Metazoa</taxon>
        <taxon>Spiralia</taxon>
        <taxon>Lophotrochozoa</taxon>
        <taxon>Platyhelminthes</taxon>
        <taxon>Trematoda</taxon>
        <taxon>Digenea</taxon>
        <taxon>Plagiorchiida</taxon>
        <taxon>Echinostomata</taxon>
        <taxon>Echinostomatoidea</taxon>
        <taxon>Fasciolidae</taxon>
        <taxon>Fasciolopsis</taxon>
    </lineage>
</organism>
<evidence type="ECO:0000256" key="4">
    <source>
        <dbReference type="ARBA" id="ARBA00023235"/>
    </source>
</evidence>
<dbReference type="Pfam" id="PF00075">
    <property type="entry name" value="RNase_H"/>
    <property type="match status" value="1"/>
</dbReference>
<comment type="similarity">
    <text evidence="1">Belongs to the phosphohexose mutase family.</text>
</comment>
<dbReference type="Gene3D" id="3.40.120.10">
    <property type="entry name" value="Alpha-D-Glucose-1,6-Bisphosphate, subunit A, domain 3"/>
    <property type="match status" value="1"/>
</dbReference>
<keyword evidence="2" id="KW-0479">Metal-binding</keyword>
<dbReference type="PANTHER" id="PTHR22573">
    <property type="entry name" value="PHOSPHOHEXOMUTASE FAMILY MEMBER"/>
    <property type="match status" value="1"/>
</dbReference>
<dbReference type="OrthoDB" id="2291at2759"/>
<dbReference type="PROSITE" id="PS50879">
    <property type="entry name" value="RNASE_H_1"/>
    <property type="match status" value="1"/>
</dbReference>
<sequence>MLGIATDSKFAKKCATEWGPIWEKNGWKLTTGNPVKLREPVERLLKAIRDPSVDVAWYYVPGHQGIEGNEAADRYTDRNNMTSQTTYSIQTKETKPFSDQKPGTSGLRKPTKTFMQPLYTENFVQSILTAGLNELLQSRQHVRLVLGGDGRYFVKESLLSIIIPMCAANGVSEVLVGQSGILSTPAASCVIRKYNLNGGIILTASHNPGGPSADFGIKYNCENGGPAPEKVTNRIFEISKGLSQYKILDRPLQLNLDVIGTTSFQLDNGQVFRVRDLTREFCICSSGVVLLKLSK</sequence>
<feature type="region of interest" description="Disordered" evidence="5">
    <location>
        <begin position="86"/>
        <end position="111"/>
    </location>
</feature>
<dbReference type="SUPFAM" id="SSF53098">
    <property type="entry name" value="Ribonuclease H-like"/>
    <property type="match status" value="1"/>
</dbReference>
<accession>A0A8E0RW40</accession>
<dbReference type="Proteomes" id="UP000728185">
    <property type="component" value="Unassembled WGS sequence"/>
</dbReference>
<dbReference type="PROSITE" id="PS00710">
    <property type="entry name" value="PGM_PMM"/>
    <property type="match status" value="1"/>
</dbReference>
<evidence type="ECO:0000313" key="7">
    <source>
        <dbReference type="EMBL" id="KAA0194458.1"/>
    </source>
</evidence>
<name>A0A8E0RW40_9TREM</name>
<dbReference type="InterPro" id="IPR036397">
    <property type="entry name" value="RNaseH_sf"/>
</dbReference>
<dbReference type="GO" id="GO:0000287">
    <property type="term" value="F:magnesium ion binding"/>
    <property type="evidence" value="ECO:0007669"/>
    <property type="project" value="InterPro"/>
</dbReference>
<dbReference type="Pfam" id="PF02878">
    <property type="entry name" value="PGM_PMM_I"/>
    <property type="match status" value="1"/>
</dbReference>
<feature type="domain" description="RNase H type-1" evidence="6">
    <location>
        <begin position="1"/>
        <end position="81"/>
    </location>
</feature>
<keyword evidence="3" id="KW-0460">Magnesium</keyword>
<comment type="caution">
    <text evidence="7">The sequence shown here is derived from an EMBL/GenBank/DDBJ whole genome shotgun (WGS) entry which is preliminary data.</text>
</comment>
<evidence type="ECO:0000256" key="2">
    <source>
        <dbReference type="ARBA" id="ARBA00022723"/>
    </source>
</evidence>